<protein>
    <submittedName>
        <fullName evidence="2">Uncharacterized protein</fullName>
    </submittedName>
</protein>
<proteinExistence type="predicted"/>
<keyword evidence="1" id="KW-0472">Membrane</keyword>
<evidence type="ECO:0000313" key="2">
    <source>
        <dbReference type="EMBL" id="QHT02979.1"/>
    </source>
</evidence>
<accession>A0A6C0CH16</accession>
<dbReference type="EMBL" id="MN739403">
    <property type="protein sequence ID" value="QHT02979.1"/>
    <property type="molecule type" value="Genomic_DNA"/>
</dbReference>
<sequence length="206" mass="25211">MCYNSEISLNTFIYGLISAIIILLLNKIEYWKILIIMSITSMQLLEYFTWKYIDDKKINYYLSIIGAIIIVIQVFLLNYYYLENGIEKLILFIIMFIGIIYIFYYCFKNKLFYMDKGENGHLRWHWVKVPKIMVFATLFAYLYPLIRSQNYQLTFAFFILLSFSLYNYYKYETWGSMWCYFSNLAWVYLILRSFYLVYYNKLRNVL</sequence>
<feature type="transmembrane region" description="Helical" evidence="1">
    <location>
        <begin position="178"/>
        <end position="198"/>
    </location>
</feature>
<feature type="transmembrane region" description="Helical" evidence="1">
    <location>
        <begin position="152"/>
        <end position="169"/>
    </location>
</feature>
<dbReference type="AlphaFoldDB" id="A0A6C0CH16"/>
<evidence type="ECO:0000256" key="1">
    <source>
        <dbReference type="SAM" id="Phobius"/>
    </source>
</evidence>
<reference evidence="2" key="1">
    <citation type="journal article" date="2020" name="Nature">
        <title>Giant virus diversity and host interactions through global metagenomics.</title>
        <authorList>
            <person name="Schulz F."/>
            <person name="Roux S."/>
            <person name="Paez-Espino D."/>
            <person name="Jungbluth S."/>
            <person name="Walsh D.A."/>
            <person name="Denef V.J."/>
            <person name="McMahon K.D."/>
            <person name="Konstantinidis K.T."/>
            <person name="Eloe-Fadrosh E.A."/>
            <person name="Kyrpides N.C."/>
            <person name="Woyke T."/>
        </authorList>
    </citation>
    <scope>NUCLEOTIDE SEQUENCE</scope>
    <source>
        <strain evidence="2">GVMAG-M-3300020727-4</strain>
    </source>
</reference>
<keyword evidence="1" id="KW-0812">Transmembrane</keyword>
<feature type="transmembrane region" description="Helical" evidence="1">
    <location>
        <begin position="128"/>
        <end position="146"/>
    </location>
</feature>
<organism evidence="2">
    <name type="scientific">viral metagenome</name>
    <dbReference type="NCBI Taxonomy" id="1070528"/>
    <lineage>
        <taxon>unclassified sequences</taxon>
        <taxon>metagenomes</taxon>
        <taxon>organismal metagenomes</taxon>
    </lineage>
</organism>
<name>A0A6C0CH16_9ZZZZ</name>
<feature type="transmembrane region" description="Helical" evidence="1">
    <location>
        <begin position="7"/>
        <end position="24"/>
    </location>
</feature>
<keyword evidence="1" id="KW-1133">Transmembrane helix</keyword>
<feature type="transmembrane region" description="Helical" evidence="1">
    <location>
        <begin position="88"/>
        <end position="107"/>
    </location>
</feature>
<feature type="transmembrane region" description="Helical" evidence="1">
    <location>
        <begin position="60"/>
        <end position="82"/>
    </location>
</feature>